<accession>A0A517NBG2</accession>
<feature type="region of interest" description="Disordered" evidence="1">
    <location>
        <begin position="83"/>
        <end position="129"/>
    </location>
</feature>
<evidence type="ECO:0000256" key="1">
    <source>
        <dbReference type="SAM" id="MobiDB-lite"/>
    </source>
</evidence>
<dbReference type="Proteomes" id="UP000318538">
    <property type="component" value="Chromosome"/>
</dbReference>
<dbReference type="KEGG" id="rlc:K227x_28510"/>
<keyword evidence="2" id="KW-0812">Transmembrane</keyword>
<evidence type="ECO:0000313" key="4">
    <source>
        <dbReference type="Proteomes" id="UP000318538"/>
    </source>
</evidence>
<sequence>MLNVKCPKCSTALKLAAAPPSGRVKCPQCATVIAVKGAPAGKTPAQGRPAAAAKVVDPNDENFDFGRISFPTASTTAAVSQFPSSGAQSVYTGPIPGDPLEMENGAAGGADAAAGGKGSAGGSRKKKPGLSKKSKIRIAIGLGLLIVCSAIAGVVWMTRLS</sequence>
<evidence type="ECO:0000313" key="3">
    <source>
        <dbReference type="EMBL" id="QDT04460.1"/>
    </source>
</evidence>
<dbReference type="RefSeq" id="WP_218933985.1">
    <property type="nucleotide sequence ID" value="NZ_CP036525.1"/>
</dbReference>
<keyword evidence="2" id="KW-0472">Membrane</keyword>
<gene>
    <name evidence="3" type="ORF">K227x_28510</name>
</gene>
<proteinExistence type="predicted"/>
<dbReference type="EMBL" id="CP036525">
    <property type="protein sequence ID" value="QDT04460.1"/>
    <property type="molecule type" value="Genomic_DNA"/>
</dbReference>
<dbReference type="AlphaFoldDB" id="A0A517NBG2"/>
<keyword evidence="2" id="KW-1133">Transmembrane helix</keyword>
<evidence type="ECO:0000256" key="2">
    <source>
        <dbReference type="SAM" id="Phobius"/>
    </source>
</evidence>
<organism evidence="3 4">
    <name type="scientific">Rubripirellula lacrimiformis</name>
    <dbReference type="NCBI Taxonomy" id="1930273"/>
    <lineage>
        <taxon>Bacteria</taxon>
        <taxon>Pseudomonadati</taxon>
        <taxon>Planctomycetota</taxon>
        <taxon>Planctomycetia</taxon>
        <taxon>Pirellulales</taxon>
        <taxon>Pirellulaceae</taxon>
        <taxon>Rubripirellula</taxon>
    </lineage>
</organism>
<reference evidence="3 4" key="1">
    <citation type="submission" date="2019-02" db="EMBL/GenBank/DDBJ databases">
        <title>Deep-cultivation of Planctomycetes and their phenomic and genomic characterization uncovers novel biology.</title>
        <authorList>
            <person name="Wiegand S."/>
            <person name="Jogler M."/>
            <person name="Boedeker C."/>
            <person name="Pinto D."/>
            <person name="Vollmers J."/>
            <person name="Rivas-Marin E."/>
            <person name="Kohn T."/>
            <person name="Peeters S.H."/>
            <person name="Heuer A."/>
            <person name="Rast P."/>
            <person name="Oberbeckmann S."/>
            <person name="Bunk B."/>
            <person name="Jeske O."/>
            <person name="Meyerdierks A."/>
            <person name="Storesund J.E."/>
            <person name="Kallscheuer N."/>
            <person name="Luecker S."/>
            <person name="Lage O.M."/>
            <person name="Pohl T."/>
            <person name="Merkel B.J."/>
            <person name="Hornburger P."/>
            <person name="Mueller R.-W."/>
            <person name="Bruemmer F."/>
            <person name="Labrenz M."/>
            <person name="Spormann A.M."/>
            <person name="Op den Camp H."/>
            <person name="Overmann J."/>
            <person name="Amann R."/>
            <person name="Jetten M.S.M."/>
            <person name="Mascher T."/>
            <person name="Medema M.H."/>
            <person name="Devos D.P."/>
            <person name="Kaster A.-K."/>
            <person name="Ovreas L."/>
            <person name="Rohde M."/>
            <person name="Galperin M.Y."/>
            <person name="Jogler C."/>
        </authorList>
    </citation>
    <scope>NUCLEOTIDE SEQUENCE [LARGE SCALE GENOMIC DNA]</scope>
    <source>
        <strain evidence="3 4">K22_7</strain>
    </source>
</reference>
<feature type="transmembrane region" description="Helical" evidence="2">
    <location>
        <begin position="136"/>
        <end position="157"/>
    </location>
</feature>
<name>A0A517NBG2_9BACT</name>
<protein>
    <submittedName>
        <fullName evidence="3">Uncharacterized protein</fullName>
    </submittedName>
</protein>
<keyword evidence="4" id="KW-1185">Reference proteome</keyword>